<dbReference type="InterPro" id="IPR036010">
    <property type="entry name" value="2Fe-2S_ferredoxin-like_sf"/>
</dbReference>
<evidence type="ECO:0000256" key="7">
    <source>
        <dbReference type="ARBA" id="ARBA00023002"/>
    </source>
</evidence>
<dbReference type="Pfam" id="PF13183">
    <property type="entry name" value="Fer4_8"/>
    <property type="match status" value="1"/>
</dbReference>
<dbReference type="GO" id="GO:0009055">
    <property type="term" value="F:electron transfer activity"/>
    <property type="evidence" value="ECO:0007669"/>
    <property type="project" value="InterPro"/>
</dbReference>
<dbReference type="GO" id="GO:0022904">
    <property type="term" value="P:respiratory electron transport chain"/>
    <property type="evidence" value="ECO:0007669"/>
    <property type="project" value="TreeGrafter"/>
</dbReference>
<dbReference type="PANTHER" id="PTHR11921:SF29">
    <property type="entry name" value="SUCCINATE DEHYDROGENASE [UBIQUINONE] IRON-SULFUR SUBUNIT, MITOCHONDRIAL"/>
    <property type="match status" value="1"/>
</dbReference>
<dbReference type="EMBL" id="OX365700">
    <property type="protein sequence ID" value="CAI4032434.1"/>
    <property type="molecule type" value="Genomic_DNA"/>
</dbReference>
<comment type="similarity">
    <text evidence="2 12">Belongs to the succinate dehydrogenase/fumarate reductase iron-sulfur protein family.</text>
</comment>
<evidence type="ECO:0000256" key="9">
    <source>
        <dbReference type="ARBA" id="ARBA00023014"/>
    </source>
</evidence>
<dbReference type="GO" id="GO:0006099">
    <property type="term" value="P:tricarboxylic acid cycle"/>
    <property type="evidence" value="ECO:0007669"/>
    <property type="project" value="UniProtKB-KW"/>
</dbReference>
<name>A0AA86TD58_9BACT</name>
<feature type="domain" description="2Fe-2S ferredoxin-type" evidence="13">
    <location>
        <begin position="6"/>
        <end position="96"/>
    </location>
</feature>
<dbReference type="GO" id="GO:0051537">
    <property type="term" value="F:2 iron, 2 sulfur cluster binding"/>
    <property type="evidence" value="ECO:0007669"/>
    <property type="project" value="UniProtKB-KW"/>
</dbReference>
<dbReference type="InterPro" id="IPR006058">
    <property type="entry name" value="2Fe2S_fd_BS"/>
</dbReference>
<sequence length="335" mass="37165">MRLTFRLLRFNPETGDRASWQDVRLDIHRGMTVLEALIRIKNEVDGTLSLRYSCRSAICGSCAMDINGSEKLACRTSVRQEFERHGQVAVGPLRNMPVIKDLVVDMSPFWNKIRSVAPWLSSKSAVASGPSGQMIIFPSQAQFHNVDACIMCGACVAACTTHEVSRGFLGPAALAKAERFLADPREPLHVKRFRIEQLQDTDGIWDCTRCNFCVQVCPKDVKPMEAIIRLRRASLQQGATETGGARHIVGFRQLIERDGRLNEALMPLKVVGFDINRLVQVGPLGLRMLVRGKVPSPFGHAIPGIEQVRAIFRTVGQRQRVSQPTRPSPRAASAT</sequence>
<dbReference type="InterPro" id="IPR050573">
    <property type="entry name" value="SDH/FRD_Iron-Sulfur"/>
</dbReference>
<gene>
    <name evidence="15" type="ORF">DNFV4_02864</name>
</gene>
<keyword evidence="16" id="KW-1185">Reference proteome</keyword>
<dbReference type="Gene3D" id="3.10.20.30">
    <property type="match status" value="1"/>
</dbReference>
<proteinExistence type="inferred from homology"/>
<dbReference type="EC" id="1.3.5.1" evidence="12"/>
<dbReference type="SUPFAM" id="SSF54292">
    <property type="entry name" value="2Fe-2S ferredoxin-like"/>
    <property type="match status" value="1"/>
</dbReference>
<dbReference type="AlphaFoldDB" id="A0AA86TD58"/>
<evidence type="ECO:0000256" key="6">
    <source>
        <dbReference type="ARBA" id="ARBA00022723"/>
    </source>
</evidence>
<evidence type="ECO:0000256" key="4">
    <source>
        <dbReference type="ARBA" id="ARBA00022532"/>
    </source>
</evidence>
<feature type="domain" description="4Fe-4S ferredoxin-type" evidence="14">
    <location>
        <begin position="140"/>
        <end position="169"/>
    </location>
</feature>
<keyword evidence="7" id="KW-0560">Oxidoreductase</keyword>
<evidence type="ECO:0000256" key="5">
    <source>
        <dbReference type="ARBA" id="ARBA00022714"/>
    </source>
</evidence>
<dbReference type="Proteomes" id="UP001179121">
    <property type="component" value="Chromosome"/>
</dbReference>
<dbReference type="CDD" id="cd00207">
    <property type="entry name" value="fer2"/>
    <property type="match status" value="1"/>
</dbReference>
<evidence type="ECO:0000259" key="13">
    <source>
        <dbReference type="PROSITE" id="PS51085"/>
    </source>
</evidence>
<dbReference type="PANTHER" id="PTHR11921">
    <property type="entry name" value="SUCCINATE DEHYDROGENASE IRON-SULFUR PROTEIN"/>
    <property type="match status" value="1"/>
</dbReference>
<dbReference type="PROSITE" id="PS00198">
    <property type="entry name" value="4FE4S_FER_1"/>
    <property type="match status" value="1"/>
</dbReference>
<dbReference type="InterPro" id="IPR001041">
    <property type="entry name" value="2Fe-2S_ferredoxin-type"/>
</dbReference>
<dbReference type="GO" id="GO:0051538">
    <property type="term" value="F:3 iron, 4 sulfur cluster binding"/>
    <property type="evidence" value="ECO:0007669"/>
    <property type="project" value="UniProtKB-KW"/>
</dbReference>
<reference evidence="15" key="1">
    <citation type="submission" date="2022-10" db="EMBL/GenBank/DDBJ databases">
        <authorList>
            <person name="Koch H."/>
        </authorList>
    </citation>
    <scope>NUCLEOTIDE SEQUENCE</scope>
    <source>
        <strain evidence="15">DNF</strain>
    </source>
</reference>
<keyword evidence="10 12" id="KW-0003">3Fe-4S</keyword>
<dbReference type="NCBIfam" id="NF004616">
    <property type="entry name" value="PRK05950.1"/>
    <property type="match status" value="1"/>
</dbReference>
<dbReference type="InterPro" id="IPR017896">
    <property type="entry name" value="4Fe4S_Fe-S-bd"/>
</dbReference>
<dbReference type="PROSITE" id="PS51379">
    <property type="entry name" value="4FE4S_FER_2"/>
    <property type="match status" value="2"/>
</dbReference>
<evidence type="ECO:0000256" key="12">
    <source>
        <dbReference type="RuleBase" id="RU361237"/>
    </source>
</evidence>
<evidence type="ECO:0000259" key="14">
    <source>
        <dbReference type="PROSITE" id="PS51379"/>
    </source>
</evidence>
<dbReference type="PROSITE" id="PS00197">
    <property type="entry name" value="2FE2S_FER_1"/>
    <property type="match status" value="1"/>
</dbReference>
<dbReference type="KEGG" id="nti:DNFV4_02864"/>
<comment type="cofactor">
    <cofactor evidence="12">
        <name>[3Fe-4S] cluster</name>
        <dbReference type="ChEBI" id="CHEBI:21137"/>
    </cofactor>
    <text evidence="12">Binds 1 [3Fe-4S] cluster.</text>
</comment>
<comment type="cofactor">
    <cofactor evidence="12">
        <name>[2Fe-2S] cluster</name>
        <dbReference type="ChEBI" id="CHEBI:190135"/>
    </cofactor>
    <text evidence="12">Binds 1 [2Fe-2S] cluster.</text>
</comment>
<comment type="pathway">
    <text evidence="1">Carbohydrate metabolism; tricarboxylic acid cycle; fumarate from succinate (bacterial route): step 1/1.</text>
</comment>
<dbReference type="InterPro" id="IPR004489">
    <property type="entry name" value="Succ_DH/fum_Rdtase_Fe-S"/>
</dbReference>
<dbReference type="NCBIfam" id="TIGR00384">
    <property type="entry name" value="dhsB"/>
    <property type="match status" value="1"/>
</dbReference>
<comment type="cofactor">
    <cofactor evidence="12">
        <name>[4Fe-4S] cluster</name>
        <dbReference type="ChEBI" id="CHEBI:49883"/>
    </cofactor>
    <text evidence="12">Binds 1 [4Fe-4S] cluster.</text>
</comment>
<evidence type="ECO:0000256" key="8">
    <source>
        <dbReference type="ARBA" id="ARBA00023004"/>
    </source>
</evidence>
<dbReference type="InterPro" id="IPR017900">
    <property type="entry name" value="4Fe4S_Fe_S_CS"/>
</dbReference>
<keyword evidence="6 12" id="KW-0479">Metal-binding</keyword>
<evidence type="ECO:0000256" key="3">
    <source>
        <dbReference type="ARBA" id="ARBA00022485"/>
    </source>
</evidence>
<feature type="domain" description="4Fe-4S ferredoxin-type" evidence="14">
    <location>
        <begin position="193"/>
        <end position="227"/>
    </location>
</feature>
<evidence type="ECO:0000256" key="11">
    <source>
        <dbReference type="ARBA" id="ARBA00066269"/>
    </source>
</evidence>
<keyword evidence="5 12" id="KW-0001">2Fe-2S</keyword>
<evidence type="ECO:0000256" key="2">
    <source>
        <dbReference type="ARBA" id="ARBA00009433"/>
    </source>
</evidence>
<dbReference type="InterPro" id="IPR025192">
    <property type="entry name" value="Succ_DH/fum_Rdtase_N"/>
</dbReference>
<evidence type="ECO:0000313" key="15">
    <source>
        <dbReference type="EMBL" id="CAI4032434.1"/>
    </source>
</evidence>
<evidence type="ECO:0000313" key="16">
    <source>
        <dbReference type="Proteomes" id="UP001179121"/>
    </source>
</evidence>
<organism evidence="15 16">
    <name type="scientific">Nitrospira tepida</name>
    <dbReference type="NCBI Taxonomy" id="2973512"/>
    <lineage>
        <taxon>Bacteria</taxon>
        <taxon>Pseudomonadati</taxon>
        <taxon>Nitrospirota</taxon>
        <taxon>Nitrospiria</taxon>
        <taxon>Nitrospirales</taxon>
        <taxon>Nitrospiraceae</taxon>
        <taxon>Nitrospira</taxon>
    </lineage>
</organism>
<dbReference type="PROSITE" id="PS51085">
    <property type="entry name" value="2FE2S_FER_2"/>
    <property type="match status" value="1"/>
</dbReference>
<evidence type="ECO:0000256" key="10">
    <source>
        <dbReference type="ARBA" id="ARBA00023291"/>
    </source>
</evidence>
<protein>
    <recommendedName>
        <fullName evidence="12">Fumarate reductase iron-sulfur subunit</fullName>
        <ecNumber evidence="12">1.3.5.1</ecNumber>
    </recommendedName>
</protein>
<dbReference type="GO" id="GO:0051539">
    <property type="term" value="F:4 iron, 4 sulfur cluster binding"/>
    <property type="evidence" value="ECO:0007669"/>
    <property type="project" value="UniProtKB-KW"/>
</dbReference>
<dbReference type="Pfam" id="PF13085">
    <property type="entry name" value="Fer2_3"/>
    <property type="match status" value="1"/>
</dbReference>
<keyword evidence="8 12" id="KW-0408">Iron</keyword>
<accession>A0AA86TD58</accession>
<dbReference type="RefSeq" id="WP_289269156.1">
    <property type="nucleotide sequence ID" value="NZ_OX365700.1"/>
</dbReference>
<evidence type="ECO:0000256" key="1">
    <source>
        <dbReference type="ARBA" id="ARBA00004894"/>
    </source>
</evidence>
<dbReference type="GO" id="GO:0046872">
    <property type="term" value="F:metal ion binding"/>
    <property type="evidence" value="ECO:0007669"/>
    <property type="project" value="UniProtKB-KW"/>
</dbReference>
<dbReference type="Gene3D" id="1.10.1060.10">
    <property type="entry name" value="Alpha-helical ferredoxin"/>
    <property type="match status" value="1"/>
</dbReference>
<keyword evidence="9 12" id="KW-0411">Iron-sulfur</keyword>
<dbReference type="FunFam" id="1.10.1060.10:FF:000003">
    <property type="entry name" value="Succinate dehydrogenase iron-sulfur subunit"/>
    <property type="match status" value="1"/>
</dbReference>
<dbReference type="InterPro" id="IPR009051">
    <property type="entry name" value="Helical_ferredxn"/>
</dbReference>
<dbReference type="SUPFAM" id="SSF46548">
    <property type="entry name" value="alpha-helical ferredoxin"/>
    <property type="match status" value="1"/>
</dbReference>
<dbReference type="InterPro" id="IPR012675">
    <property type="entry name" value="Beta-grasp_dom_sf"/>
</dbReference>
<comment type="catalytic activity">
    <reaction evidence="12">
        <text>a menaquinone + succinate = a menaquinol + fumarate</text>
        <dbReference type="Rhea" id="RHEA:27834"/>
        <dbReference type="Rhea" id="RHEA-COMP:9537"/>
        <dbReference type="Rhea" id="RHEA-COMP:9539"/>
        <dbReference type="ChEBI" id="CHEBI:16374"/>
        <dbReference type="ChEBI" id="CHEBI:18151"/>
        <dbReference type="ChEBI" id="CHEBI:29806"/>
        <dbReference type="ChEBI" id="CHEBI:30031"/>
        <dbReference type="EC" id="1.3.5.1"/>
    </reaction>
</comment>
<keyword evidence="3 12" id="KW-0004">4Fe-4S</keyword>
<comment type="subunit">
    <text evidence="11">Part of an enzyme complex containing three subunits: a flavoprotein (frdA), an iron-sulfur protein (frdB), and diheme cytochrome b (frdC).</text>
</comment>
<keyword evidence="4" id="KW-0816">Tricarboxylic acid cycle</keyword>
<dbReference type="GO" id="GO:0008177">
    <property type="term" value="F:succinate dehydrogenase (quinone) activity"/>
    <property type="evidence" value="ECO:0007669"/>
    <property type="project" value="UniProtKB-EC"/>
</dbReference>